<sequence>MRTPKQRHSLEEWEKTVESVDLEIAQLAIMCHVRLLDPGVIQRVLDKDLRVCGDGHEAGFEKLRGLLYLHYEIQAQLAEELGPADAAEVIQRVRHHLLARIGTQLGTLGTLDGAAPA</sequence>
<comment type="caution">
    <text evidence="1">The sequence shown here is derived from an EMBL/GenBank/DDBJ whole genome shotgun (WGS) entry which is preliminary data.</text>
</comment>
<dbReference type="EMBL" id="NIOF01000014">
    <property type="protein sequence ID" value="OWQ85074.1"/>
    <property type="molecule type" value="Genomic_DNA"/>
</dbReference>
<dbReference type="AlphaFoldDB" id="A0A246IXZ4"/>
<evidence type="ECO:0000313" key="2">
    <source>
        <dbReference type="Proteomes" id="UP000197468"/>
    </source>
</evidence>
<dbReference type="RefSeq" id="WP_088387215.1">
    <property type="nucleotide sequence ID" value="NZ_NIOF01000014.1"/>
</dbReference>
<protein>
    <submittedName>
        <fullName evidence="1">Uncharacterized protein</fullName>
    </submittedName>
</protein>
<dbReference type="OrthoDB" id="9181658at2"/>
<name>A0A246IXZ4_9BURK</name>
<gene>
    <name evidence="1" type="ORF">CDN99_22950</name>
</gene>
<proteinExistence type="predicted"/>
<evidence type="ECO:0000313" key="1">
    <source>
        <dbReference type="EMBL" id="OWQ85074.1"/>
    </source>
</evidence>
<reference evidence="1 2" key="1">
    <citation type="journal article" date="2008" name="Int. J. Syst. Evol. Microbiol.">
        <title>Description of Roseateles aquatilis sp. nov. and Roseateles terrae sp. nov., in the class Betaproteobacteria, and emended description of the genus Roseateles.</title>
        <authorList>
            <person name="Gomila M."/>
            <person name="Bowien B."/>
            <person name="Falsen E."/>
            <person name="Moore E.R."/>
            <person name="Lalucat J."/>
        </authorList>
    </citation>
    <scope>NUCLEOTIDE SEQUENCE [LARGE SCALE GENOMIC DNA]</scope>
    <source>
        <strain evidence="1 2">CCUG 48205</strain>
    </source>
</reference>
<dbReference type="Proteomes" id="UP000197468">
    <property type="component" value="Unassembled WGS sequence"/>
</dbReference>
<accession>A0A246IXZ4</accession>
<organism evidence="1 2">
    <name type="scientific">Roseateles aquatilis</name>
    <dbReference type="NCBI Taxonomy" id="431061"/>
    <lineage>
        <taxon>Bacteria</taxon>
        <taxon>Pseudomonadati</taxon>
        <taxon>Pseudomonadota</taxon>
        <taxon>Betaproteobacteria</taxon>
        <taxon>Burkholderiales</taxon>
        <taxon>Sphaerotilaceae</taxon>
        <taxon>Roseateles</taxon>
    </lineage>
</organism>
<keyword evidence="2" id="KW-1185">Reference proteome</keyword>